<dbReference type="PANTHER" id="PTHR43825">
    <property type="entry name" value="PYRUVATE DEHYDROGENASE E1 COMPONENT"/>
    <property type="match status" value="1"/>
</dbReference>
<protein>
    <submittedName>
        <fullName evidence="2">Transketolase family protein</fullName>
    </submittedName>
</protein>
<feature type="domain" description="Transketolase-like pyrimidine-binding" evidence="1">
    <location>
        <begin position="4"/>
        <end position="170"/>
    </location>
</feature>
<proteinExistence type="predicted"/>
<dbReference type="EMBL" id="CP113524">
    <property type="protein sequence ID" value="WAJ23664.1"/>
    <property type="molecule type" value="Genomic_DNA"/>
</dbReference>
<dbReference type="InterPro" id="IPR051157">
    <property type="entry name" value="PDH/Transketolase"/>
</dbReference>
<dbReference type="Gene3D" id="3.40.50.970">
    <property type="match status" value="1"/>
</dbReference>
<dbReference type="RefSeq" id="WP_268115041.1">
    <property type="nucleotide sequence ID" value="NZ_CP113524.1"/>
</dbReference>
<dbReference type="InterPro" id="IPR029061">
    <property type="entry name" value="THDP-binding"/>
</dbReference>
<dbReference type="SUPFAM" id="SSF52518">
    <property type="entry name" value="Thiamin diphosphate-binding fold (THDP-binding)"/>
    <property type="match status" value="1"/>
</dbReference>
<dbReference type="PANTHER" id="PTHR43825:SF1">
    <property type="entry name" value="TRANSKETOLASE-LIKE PYRIMIDINE-BINDING DOMAIN-CONTAINING PROTEIN"/>
    <property type="match status" value="1"/>
</dbReference>
<accession>A0ABY7AAF3</accession>
<dbReference type="InterPro" id="IPR033248">
    <property type="entry name" value="Transketolase_C"/>
</dbReference>
<sequence>MNHITNRQAICETLMEAAENDRTIVVACSDSRGSASLAPFAQAFPRQFIELGIAEQNLVSVSAGLASCGKKVFAASPASFLSTRSYEQVKVDVAYSGTNVTLIGISGGISYGALGMTHHSLQDIGAMACLPDMRVYVPSDRFQTARLIRELLKDEKPAYVRVSRSATEDIYGDDMDFTLNRAHVLAEGKDAVIITCGELVPYGVKAQKELERQGYDVGLIDMYCLKPIDEEAVKRAASQADVIITAEEHSPYGGLGSMVAQIVSRETKKMVVNLALPDGHLISGTNHEIFHYYGLDDLGMVAAVKKARSEG</sequence>
<keyword evidence="3" id="KW-1185">Reference proteome</keyword>
<dbReference type="Gene3D" id="3.40.50.920">
    <property type="match status" value="1"/>
</dbReference>
<dbReference type="InterPro" id="IPR005475">
    <property type="entry name" value="Transketolase-like_Pyr-bd"/>
</dbReference>
<evidence type="ECO:0000259" key="1">
    <source>
        <dbReference type="SMART" id="SM00861"/>
    </source>
</evidence>
<dbReference type="SUPFAM" id="SSF52922">
    <property type="entry name" value="TK C-terminal domain-like"/>
    <property type="match status" value="1"/>
</dbReference>
<organism evidence="2 3">
    <name type="scientific">Lacrimispora xylanolytica</name>
    <dbReference type="NCBI Taxonomy" id="29375"/>
    <lineage>
        <taxon>Bacteria</taxon>
        <taxon>Bacillati</taxon>
        <taxon>Bacillota</taxon>
        <taxon>Clostridia</taxon>
        <taxon>Lachnospirales</taxon>
        <taxon>Lachnospiraceae</taxon>
        <taxon>Lacrimispora</taxon>
    </lineage>
</organism>
<dbReference type="Pfam" id="PF02779">
    <property type="entry name" value="Transket_pyr"/>
    <property type="match status" value="1"/>
</dbReference>
<name>A0ABY7AAF3_9FIRM</name>
<gene>
    <name evidence="2" type="ORF">OW255_19240</name>
</gene>
<evidence type="ECO:0000313" key="3">
    <source>
        <dbReference type="Proteomes" id="UP001163115"/>
    </source>
</evidence>
<dbReference type="CDD" id="cd07033">
    <property type="entry name" value="TPP_PYR_DXS_TK_like"/>
    <property type="match status" value="1"/>
</dbReference>
<evidence type="ECO:0000313" key="2">
    <source>
        <dbReference type="EMBL" id="WAJ23664.1"/>
    </source>
</evidence>
<dbReference type="Pfam" id="PF02780">
    <property type="entry name" value="Transketolase_C"/>
    <property type="match status" value="1"/>
</dbReference>
<reference evidence="2" key="1">
    <citation type="submission" date="2022-11" db="EMBL/GenBank/DDBJ databases">
        <title>Lacrimispora xylanolytica sy1, complete genome.</title>
        <authorList>
            <person name="Choi S."/>
        </authorList>
    </citation>
    <scope>NUCLEOTIDE SEQUENCE</scope>
    <source>
        <strain evidence="2">Sy1</strain>
    </source>
</reference>
<dbReference type="InterPro" id="IPR009014">
    <property type="entry name" value="Transketo_C/PFOR_II"/>
</dbReference>
<dbReference type="Proteomes" id="UP001163115">
    <property type="component" value="Chromosome"/>
</dbReference>
<dbReference type="SMART" id="SM00861">
    <property type="entry name" value="Transket_pyr"/>
    <property type="match status" value="1"/>
</dbReference>